<feature type="region of interest" description="Disordered" evidence="1">
    <location>
        <begin position="90"/>
        <end position="121"/>
    </location>
</feature>
<evidence type="ECO:0000313" key="4">
    <source>
        <dbReference type="Proteomes" id="UP000800235"/>
    </source>
</evidence>
<organism evidence="3 4">
    <name type="scientific">Tothia fuscella</name>
    <dbReference type="NCBI Taxonomy" id="1048955"/>
    <lineage>
        <taxon>Eukaryota</taxon>
        <taxon>Fungi</taxon>
        <taxon>Dikarya</taxon>
        <taxon>Ascomycota</taxon>
        <taxon>Pezizomycotina</taxon>
        <taxon>Dothideomycetes</taxon>
        <taxon>Pleosporomycetidae</taxon>
        <taxon>Venturiales</taxon>
        <taxon>Cylindrosympodiaceae</taxon>
        <taxon>Tothia</taxon>
    </lineage>
</organism>
<dbReference type="SMART" id="SM00220">
    <property type="entry name" value="S_TKc"/>
    <property type="match status" value="1"/>
</dbReference>
<dbReference type="Proteomes" id="UP000800235">
    <property type="component" value="Unassembled WGS sequence"/>
</dbReference>
<dbReference type="Gene3D" id="1.10.510.10">
    <property type="entry name" value="Transferase(Phosphotransferase) domain 1"/>
    <property type="match status" value="1"/>
</dbReference>
<dbReference type="InterPro" id="IPR011009">
    <property type="entry name" value="Kinase-like_dom_sf"/>
</dbReference>
<accession>A0A9P4NJE8</accession>
<dbReference type="PROSITE" id="PS50011">
    <property type="entry name" value="PROTEIN_KINASE_DOM"/>
    <property type="match status" value="1"/>
</dbReference>
<dbReference type="OrthoDB" id="4062651at2759"/>
<proteinExistence type="predicted"/>
<dbReference type="SUPFAM" id="SSF56112">
    <property type="entry name" value="Protein kinase-like (PK-like)"/>
    <property type="match status" value="1"/>
</dbReference>
<keyword evidence="3" id="KW-0808">Transferase</keyword>
<dbReference type="AlphaFoldDB" id="A0A9P4NJE8"/>
<dbReference type="InterPro" id="IPR000719">
    <property type="entry name" value="Prot_kinase_dom"/>
</dbReference>
<name>A0A9P4NJE8_9PEZI</name>
<dbReference type="EMBL" id="MU007079">
    <property type="protein sequence ID" value="KAF2423682.1"/>
    <property type="molecule type" value="Genomic_DNA"/>
</dbReference>
<keyword evidence="3" id="KW-0418">Kinase</keyword>
<dbReference type="PANTHER" id="PTHR48011">
    <property type="entry name" value="CCR4-NOT TRANSCRIPTIONAL COMPLEX SUBUNIT CAF120-RELATED"/>
    <property type="match status" value="1"/>
</dbReference>
<feature type="domain" description="Protein kinase" evidence="2">
    <location>
        <begin position="173"/>
        <end position="397"/>
    </location>
</feature>
<evidence type="ECO:0000259" key="2">
    <source>
        <dbReference type="PROSITE" id="PS50011"/>
    </source>
</evidence>
<dbReference type="InterPro" id="IPR052751">
    <property type="entry name" value="Plant_MAPKKK"/>
</dbReference>
<dbReference type="PANTHER" id="PTHR48011:SF4">
    <property type="entry name" value="MITOGEN-ACTIVATED PROTEIN KINASE KINASE KINASE 19"/>
    <property type="match status" value="1"/>
</dbReference>
<dbReference type="Pfam" id="PF00069">
    <property type="entry name" value="Pkinase"/>
    <property type="match status" value="1"/>
</dbReference>
<feature type="region of interest" description="Disordered" evidence="1">
    <location>
        <begin position="27"/>
        <end position="47"/>
    </location>
</feature>
<dbReference type="PROSITE" id="PS00108">
    <property type="entry name" value="PROTEIN_KINASE_ST"/>
    <property type="match status" value="1"/>
</dbReference>
<keyword evidence="4" id="KW-1185">Reference proteome</keyword>
<gene>
    <name evidence="3" type="ORF">EJ08DRAFT_443429</name>
</gene>
<dbReference type="GO" id="GO:0004672">
    <property type="term" value="F:protein kinase activity"/>
    <property type="evidence" value="ECO:0007669"/>
    <property type="project" value="InterPro"/>
</dbReference>
<evidence type="ECO:0000313" key="3">
    <source>
        <dbReference type="EMBL" id="KAF2423682.1"/>
    </source>
</evidence>
<dbReference type="GO" id="GO:0007165">
    <property type="term" value="P:signal transduction"/>
    <property type="evidence" value="ECO:0007669"/>
    <property type="project" value="TreeGrafter"/>
</dbReference>
<feature type="compositionally biased region" description="Basic residues" evidence="1">
    <location>
        <begin position="97"/>
        <end position="106"/>
    </location>
</feature>
<comment type="caution">
    <text evidence="3">The sequence shown here is derived from an EMBL/GenBank/DDBJ whole genome shotgun (WGS) entry which is preliminary data.</text>
</comment>
<dbReference type="GO" id="GO:0005524">
    <property type="term" value="F:ATP binding"/>
    <property type="evidence" value="ECO:0007669"/>
    <property type="project" value="InterPro"/>
</dbReference>
<reference evidence="3" key="1">
    <citation type="journal article" date="2020" name="Stud. Mycol.">
        <title>101 Dothideomycetes genomes: a test case for predicting lifestyles and emergence of pathogens.</title>
        <authorList>
            <person name="Haridas S."/>
            <person name="Albert R."/>
            <person name="Binder M."/>
            <person name="Bloem J."/>
            <person name="Labutti K."/>
            <person name="Salamov A."/>
            <person name="Andreopoulos B."/>
            <person name="Baker S."/>
            <person name="Barry K."/>
            <person name="Bills G."/>
            <person name="Bluhm B."/>
            <person name="Cannon C."/>
            <person name="Castanera R."/>
            <person name="Culley D."/>
            <person name="Daum C."/>
            <person name="Ezra D."/>
            <person name="Gonzalez J."/>
            <person name="Henrissat B."/>
            <person name="Kuo A."/>
            <person name="Liang C."/>
            <person name="Lipzen A."/>
            <person name="Lutzoni F."/>
            <person name="Magnuson J."/>
            <person name="Mondo S."/>
            <person name="Nolan M."/>
            <person name="Ohm R."/>
            <person name="Pangilinan J."/>
            <person name="Park H.-J."/>
            <person name="Ramirez L."/>
            <person name="Alfaro M."/>
            <person name="Sun H."/>
            <person name="Tritt A."/>
            <person name="Yoshinaga Y."/>
            <person name="Zwiers L.-H."/>
            <person name="Turgeon B."/>
            <person name="Goodwin S."/>
            <person name="Spatafora J."/>
            <person name="Crous P."/>
            <person name="Grigoriev I."/>
        </authorList>
    </citation>
    <scope>NUCLEOTIDE SEQUENCE</scope>
    <source>
        <strain evidence="3">CBS 130266</strain>
    </source>
</reference>
<dbReference type="InterPro" id="IPR008271">
    <property type="entry name" value="Ser/Thr_kinase_AS"/>
</dbReference>
<protein>
    <submittedName>
        <fullName evidence="3">Kinase-like protein</fullName>
    </submittedName>
</protein>
<sequence>MARALRERGSDGRAKPVVQINKEYLKAGLDAPGPEDPAPGARVRSGRAGKQEYWQAHKKWFLTTFNAKDSVLKKRWLDKLWEQLPQASKDEYEKAAKGGKNKRVHRGWPPPHTNDGIIPLPGATKLPDVVRDNEVPIIDVGSGRATREEPFFPKIHAHEKRMAELPTGVDGRWVRKKHLGEGGFGTVSAWQKVTNDDGHHVDTMAVKDIDYDDKWFNTTAWAKDVLLPDGLKAKLPTEVYMHRIMQAAKSSPYIVNYRGYRVNDNLRTVRITQDLASGGSLRDLVRKNETKFLPPHYLHYVFLALVLACRKLEERAVVHRDLKMQNVVLDHSNFDDQMEGEDAKTLNAGGWGFRAQVCDFGLAMEEECEALINPTDYRGCTPGCQAPVRILPPKSLH</sequence>
<evidence type="ECO:0000256" key="1">
    <source>
        <dbReference type="SAM" id="MobiDB-lite"/>
    </source>
</evidence>